<comment type="caution">
    <text evidence="2">The sequence shown here is derived from an EMBL/GenBank/DDBJ whole genome shotgun (WGS) entry which is preliminary data.</text>
</comment>
<dbReference type="RefSeq" id="WP_121681176.1">
    <property type="nucleotide sequence ID" value="NZ_RCVZ01000009.1"/>
</dbReference>
<dbReference type="PROSITE" id="PS51186">
    <property type="entry name" value="GNAT"/>
    <property type="match status" value="1"/>
</dbReference>
<gene>
    <name evidence="2" type="ORF">D9X91_13565</name>
</gene>
<dbReference type="GO" id="GO:0016747">
    <property type="term" value="F:acyltransferase activity, transferring groups other than amino-acyl groups"/>
    <property type="evidence" value="ECO:0007669"/>
    <property type="project" value="InterPro"/>
</dbReference>
<proteinExistence type="predicted"/>
<dbReference type="CDD" id="cd04301">
    <property type="entry name" value="NAT_SF"/>
    <property type="match status" value="1"/>
</dbReference>
<protein>
    <submittedName>
        <fullName evidence="2">GNAT family N-acetyltransferase</fullName>
    </submittedName>
</protein>
<dbReference type="Gene3D" id="3.40.630.30">
    <property type="match status" value="1"/>
</dbReference>
<dbReference type="AlphaFoldDB" id="A0A3L7JUV6"/>
<dbReference type="SUPFAM" id="SSF55729">
    <property type="entry name" value="Acyl-CoA N-acyltransferases (Nat)"/>
    <property type="match status" value="1"/>
</dbReference>
<dbReference type="OrthoDB" id="2737536at2"/>
<dbReference type="EMBL" id="RCVZ01000009">
    <property type="protein sequence ID" value="RLQ94563.1"/>
    <property type="molecule type" value="Genomic_DNA"/>
</dbReference>
<organism evidence="2 3">
    <name type="scientific">Falsibacillus albus</name>
    <dbReference type="NCBI Taxonomy" id="2478915"/>
    <lineage>
        <taxon>Bacteria</taxon>
        <taxon>Bacillati</taxon>
        <taxon>Bacillota</taxon>
        <taxon>Bacilli</taxon>
        <taxon>Bacillales</taxon>
        <taxon>Bacillaceae</taxon>
        <taxon>Falsibacillus</taxon>
    </lineage>
</organism>
<keyword evidence="2" id="KW-0808">Transferase</keyword>
<keyword evidence="3" id="KW-1185">Reference proteome</keyword>
<sequence length="262" mass="30322">MMNLKDVISLDSAFLEINAKRIDTSWGAIFHNESQVNYYDANHAHVSTVIDNPQLVIDEVTNFFTSRKIIPRFYIYDLDAQQELVDRLKWNQFGFEELISPVQLWDQKVLEKETRKEITIELVTEANYSEALHIECSIKEFGGQAVREKAFEVEFNHPSIIYYLLRYDGIACATACIFIHDHQARMESVATLAEYRGRGLIGDLIHHIQAEVAKKGIENLWVFPINEKIEKVYQKYGFKTVLKLKMGHAFLGGRSIKEIQGY</sequence>
<dbReference type="Proteomes" id="UP000276770">
    <property type="component" value="Unassembled WGS sequence"/>
</dbReference>
<dbReference type="Pfam" id="PF00583">
    <property type="entry name" value="Acetyltransf_1"/>
    <property type="match status" value="1"/>
</dbReference>
<feature type="domain" description="N-acetyltransferase" evidence="1">
    <location>
        <begin position="118"/>
        <end position="257"/>
    </location>
</feature>
<accession>A0A3L7JUV6</accession>
<evidence type="ECO:0000313" key="2">
    <source>
        <dbReference type="EMBL" id="RLQ94563.1"/>
    </source>
</evidence>
<name>A0A3L7JUV6_9BACI</name>
<dbReference type="InterPro" id="IPR016181">
    <property type="entry name" value="Acyl_CoA_acyltransferase"/>
</dbReference>
<evidence type="ECO:0000313" key="3">
    <source>
        <dbReference type="Proteomes" id="UP000276770"/>
    </source>
</evidence>
<evidence type="ECO:0000259" key="1">
    <source>
        <dbReference type="PROSITE" id="PS51186"/>
    </source>
</evidence>
<dbReference type="InterPro" id="IPR000182">
    <property type="entry name" value="GNAT_dom"/>
</dbReference>
<reference evidence="2 3" key="1">
    <citation type="submission" date="2018-10" db="EMBL/GenBank/DDBJ databases">
        <title>Falsibacillus sp. genome draft.</title>
        <authorList>
            <person name="Shi S."/>
        </authorList>
    </citation>
    <scope>NUCLEOTIDE SEQUENCE [LARGE SCALE GENOMIC DNA]</scope>
    <source>
        <strain evidence="2 3">GY 10110</strain>
    </source>
</reference>